<keyword evidence="3" id="KW-0812">Transmembrane</keyword>
<dbReference type="PROSITE" id="PS51123">
    <property type="entry name" value="OMPA_2"/>
    <property type="match status" value="1"/>
</dbReference>
<sequence>MMEFQWVWMVTPLSAVRCLLEVLRLTWVISFLIEDMLMYYAAGNLRPPSPETGDEDFEQGSATQDTAIISDVDGQHFIHSHRATIDTIVAAGSETSEERTDRFTAISAARNPLLEAAKPLLLAIATMPKQLNDPIQIEGFRGLLKREIRSFQDICAKANIRREHLITASFCLCTALDEAASSTYWGGSQNLGDVGIWASGLLSESFHQDSHGGKKFFLLVARLSSNPTEHGDLLEVMYHILSLGFEGQYHNDPNGQRQLEATRYHLFTQLSNIHGAFNRELSPNWVGVPHQKSIFMRSLPVWALALVCGLGLLIMFGWYQYQLSSLARQVTNNIMAIEKMAPPPQAIKQVDLATLLKDEIKQGLVTVVEKGDRTEVIFKGDDMFVLGQSSVNKKMIPLLNKVAAEIAKVAGNIQVIGHSDNQPINTPQFPNNQALSLERAVLVADVLQSAGVAAGRMEISGRGDSSPIESNSTPTGRAKNRRVEIVLVGSSAPKSTLPYPTSTEAPTTKPSTKN</sequence>
<feature type="transmembrane region" description="Helical" evidence="3">
    <location>
        <begin position="299"/>
        <end position="319"/>
    </location>
</feature>
<dbReference type="InterPro" id="IPR036737">
    <property type="entry name" value="OmpA-like_sf"/>
</dbReference>
<dbReference type="PANTHER" id="PTHR30329">
    <property type="entry name" value="STATOR ELEMENT OF FLAGELLAR MOTOR COMPLEX"/>
    <property type="match status" value="1"/>
</dbReference>
<dbReference type="Pfam" id="PF09850">
    <property type="entry name" value="DotU"/>
    <property type="match status" value="1"/>
</dbReference>
<feature type="domain" description="OmpA-like" evidence="4">
    <location>
        <begin position="371"/>
        <end position="491"/>
    </location>
</feature>
<dbReference type="PANTHER" id="PTHR30329:SF19">
    <property type="entry name" value="OUTER MEMBRANE PROTEIN, OMPA FAMILY"/>
    <property type="match status" value="1"/>
</dbReference>
<dbReference type="PRINTS" id="PR01023">
    <property type="entry name" value="NAFLGMOTY"/>
</dbReference>
<keyword evidence="6" id="KW-1185">Reference proteome</keyword>
<dbReference type="Proteomes" id="UP000294829">
    <property type="component" value="Unassembled WGS sequence"/>
</dbReference>
<comment type="caution">
    <text evidence="5">The sequence shown here is derived from an EMBL/GenBank/DDBJ whole genome shotgun (WGS) entry which is preliminary data.</text>
</comment>
<keyword evidence="1 3" id="KW-0472">Membrane</keyword>
<dbReference type="Gene3D" id="1.25.40.590">
    <property type="entry name" value="Type IV / VI secretion system, DotU"/>
    <property type="match status" value="1"/>
</dbReference>
<dbReference type="AlphaFoldDB" id="A0A4R5VRP2"/>
<dbReference type="NCBIfam" id="NF038228">
    <property type="entry name" value="IcmH_DotU_IVB"/>
    <property type="match status" value="1"/>
</dbReference>
<dbReference type="InterPro" id="IPR017733">
    <property type="entry name" value="OmpA-like_dom_proteobacteria"/>
</dbReference>
<dbReference type="InterPro" id="IPR038522">
    <property type="entry name" value="T4/T6SS_DotU_sf"/>
</dbReference>
<keyword evidence="3" id="KW-1133">Transmembrane helix</keyword>
<organism evidence="5 6">
    <name type="scientific">Sapientia aquatica</name>
    <dbReference type="NCBI Taxonomy" id="1549640"/>
    <lineage>
        <taxon>Bacteria</taxon>
        <taxon>Pseudomonadati</taxon>
        <taxon>Pseudomonadota</taxon>
        <taxon>Betaproteobacteria</taxon>
        <taxon>Burkholderiales</taxon>
        <taxon>Oxalobacteraceae</taxon>
        <taxon>Sapientia</taxon>
    </lineage>
</organism>
<accession>A0A4R5VRP2</accession>
<dbReference type="GO" id="GO:0016020">
    <property type="term" value="C:membrane"/>
    <property type="evidence" value="ECO:0007669"/>
    <property type="project" value="UniProtKB-UniRule"/>
</dbReference>
<name>A0A4R5VRP2_9BURK</name>
<dbReference type="Gene3D" id="3.30.1330.60">
    <property type="entry name" value="OmpA-like domain"/>
    <property type="match status" value="1"/>
</dbReference>
<gene>
    <name evidence="5" type="primary">tssL</name>
    <name evidence="5" type="ORF">E2I14_17080</name>
</gene>
<evidence type="ECO:0000256" key="3">
    <source>
        <dbReference type="SAM" id="Phobius"/>
    </source>
</evidence>
<dbReference type="EMBL" id="SMYL01000013">
    <property type="protein sequence ID" value="TDK61295.1"/>
    <property type="molecule type" value="Genomic_DNA"/>
</dbReference>
<dbReference type="CDD" id="cd07185">
    <property type="entry name" value="OmpA_C-like"/>
    <property type="match status" value="1"/>
</dbReference>
<evidence type="ECO:0000313" key="6">
    <source>
        <dbReference type="Proteomes" id="UP000294829"/>
    </source>
</evidence>
<dbReference type="InterPro" id="IPR017732">
    <property type="entry name" value="T4/T6SS_DotU"/>
</dbReference>
<dbReference type="NCBIfam" id="TIGR03350">
    <property type="entry name" value="type_VI_ompA"/>
    <property type="match status" value="1"/>
</dbReference>
<dbReference type="SUPFAM" id="SSF103088">
    <property type="entry name" value="OmpA-like"/>
    <property type="match status" value="1"/>
</dbReference>
<feature type="compositionally biased region" description="Polar residues" evidence="2">
    <location>
        <begin position="492"/>
        <end position="514"/>
    </location>
</feature>
<evidence type="ECO:0000313" key="5">
    <source>
        <dbReference type="EMBL" id="TDK61295.1"/>
    </source>
</evidence>
<reference evidence="5 6" key="1">
    <citation type="submission" date="2019-03" db="EMBL/GenBank/DDBJ databases">
        <title>Sapientia aquatica gen. nov., sp. nov., isolated from a crater lake.</title>
        <authorList>
            <person name="Felfoldi T."/>
            <person name="Szabo A."/>
            <person name="Toth E."/>
            <person name="Schumann P."/>
            <person name="Keki Z."/>
            <person name="Marialigeti K."/>
            <person name="Mathe I."/>
        </authorList>
    </citation>
    <scope>NUCLEOTIDE SEQUENCE [LARGE SCALE GENOMIC DNA]</scope>
    <source>
        <strain evidence="5 6">SA-152</strain>
    </source>
</reference>
<dbReference type="InterPro" id="IPR006665">
    <property type="entry name" value="OmpA-like"/>
</dbReference>
<dbReference type="Pfam" id="PF00691">
    <property type="entry name" value="OmpA"/>
    <property type="match status" value="1"/>
</dbReference>
<feature type="region of interest" description="Disordered" evidence="2">
    <location>
        <begin position="458"/>
        <end position="514"/>
    </location>
</feature>
<evidence type="ECO:0000256" key="1">
    <source>
        <dbReference type="PROSITE-ProRule" id="PRU00473"/>
    </source>
</evidence>
<evidence type="ECO:0000256" key="2">
    <source>
        <dbReference type="SAM" id="MobiDB-lite"/>
    </source>
</evidence>
<evidence type="ECO:0000259" key="4">
    <source>
        <dbReference type="PROSITE" id="PS51123"/>
    </source>
</evidence>
<dbReference type="InterPro" id="IPR050330">
    <property type="entry name" value="Bact_OuterMem_StrucFunc"/>
</dbReference>
<dbReference type="NCBIfam" id="TIGR03349">
    <property type="entry name" value="IV_VI_DotU"/>
    <property type="match status" value="1"/>
</dbReference>
<protein>
    <submittedName>
        <fullName evidence="5">Type VI secretion system protein TssL</fullName>
    </submittedName>
</protein>
<proteinExistence type="predicted"/>